<evidence type="ECO:0000313" key="5">
    <source>
        <dbReference type="Proteomes" id="UP000078263"/>
    </source>
</evidence>
<dbReference type="EMBL" id="CP016033">
    <property type="protein sequence ID" value="ANK14274.1"/>
    <property type="molecule type" value="Genomic_DNA"/>
</dbReference>
<dbReference type="AlphaFoldDB" id="A0A192D932"/>
<evidence type="ECO:0000313" key="4">
    <source>
        <dbReference type="EMBL" id="ANK14274.1"/>
    </source>
</evidence>
<dbReference type="Proteomes" id="UP000078263">
    <property type="component" value="Chromosome"/>
</dbReference>
<gene>
    <name evidence="3" type="primary">cheD</name>
    <name evidence="4" type="ORF">A9D12_10040</name>
</gene>
<dbReference type="STRING" id="1112.A9D12_10040"/>
<dbReference type="HAMAP" id="MF_01440">
    <property type="entry name" value="CheD"/>
    <property type="match status" value="1"/>
</dbReference>
<comment type="similarity">
    <text evidence="3">Belongs to the CheD family.</text>
</comment>
<accession>A0A192D932</accession>
<dbReference type="SUPFAM" id="SSF64438">
    <property type="entry name" value="CNF1/YfiH-like putative cysteine hydrolases"/>
    <property type="match status" value="1"/>
</dbReference>
<dbReference type="CDD" id="cd16352">
    <property type="entry name" value="CheD"/>
    <property type="match status" value="1"/>
</dbReference>
<keyword evidence="2 3" id="KW-0378">Hydrolase</keyword>
<evidence type="ECO:0000256" key="1">
    <source>
        <dbReference type="ARBA" id="ARBA00022500"/>
    </source>
</evidence>
<keyword evidence="5" id="KW-1185">Reference proteome</keyword>
<dbReference type="PANTHER" id="PTHR35147:SF2">
    <property type="entry name" value="CHEMORECEPTOR GLUTAMINE DEAMIDASE CHED-RELATED"/>
    <property type="match status" value="1"/>
</dbReference>
<keyword evidence="1 3" id="KW-0145">Chemotaxis</keyword>
<evidence type="ECO:0000256" key="2">
    <source>
        <dbReference type="ARBA" id="ARBA00022801"/>
    </source>
</evidence>
<dbReference type="PANTHER" id="PTHR35147">
    <property type="entry name" value="CHEMORECEPTOR GLUTAMINE DEAMIDASE CHED-RELATED"/>
    <property type="match status" value="1"/>
</dbReference>
<dbReference type="GO" id="GO:0006935">
    <property type="term" value="P:chemotaxis"/>
    <property type="evidence" value="ECO:0007669"/>
    <property type="project" value="UniProtKB-UniRule"/>
</dbReference>
<protein>
    <recommendedName>
        <fullName evidence="3">Probable chemoreceptor glutamine deamidase CheD</fullName>
        <ecNumber evidence="3">3.5.1.44</ecNumber>
    </recommendedName>
</protein>
<comment type="catalytic activity">
    <reaction evidence="3">
        <text>L-glutaminyl-[protein] + H2O = L-glutamyl-[protein] + NH4(+)</text>
        <dbReference type="Rhea" id="RHEA:16441"/>
        <dbReference type="Rhea" id="RHEA-COMP:10207"/>
        <dbReference type="Rhea" id="RHEA-COMP:10208"/>
        <dbReference type="ChEBI" id="CHEBI:15377"/>
        <dbReference type="ChEBI" id="CHEBI:28938"/>
        <dbReference type="ChEBI" id="CHEBI:29973"/>
        <dbReference type="ChEBI" id="CHEBI:30011"/>
        <dbReference type="EC" id="3.5.1.44"/>
    </reaction>
</comment>
<name>A0A192D932_9SPHN</name>
<dbReference type="InterPro" id="IPR011324">
    <property type="entry name" value="Cytotoxic_necrot_fac-like_cat"/>
</dbReference>
<dbReference type="Gene3D" id="3.30.1330.200">
    <property type="match status" value="1"/>
</dbReference>
<reference evidence="4 5" key="1">
    <citation type="submission" date="2016-05" db="EMBL/GenBank/DDBJ databases">
        <title>Compelete Genome Sequence of Bacteriochlorophyll-Synthesizing Bacterium Porphyrobacter neustonensis DSM 9434.</title>
        <authorList>
            <person name="Shi X.-L."/>
            <person name="Wu Y.-H."/>
            <person name="Cheng H."/>
            <person name="Xu L."/>
            <person name="Zhang X.-Q."/>
            <person name="Wang C.-S."/>
            <person name="Xu X.-W."/>
        </authorList>
    </citation>
    <scope>NUCLEOTIDE SEQUENCE [LARGE SCALE GENOMIC DNA]</scope>
    <source>
        <strain evidence="4 5">DSM 9434</strain>
    </source>
</reference>
<dbReference type="EC" id="3.5.1.44" evidence="3"/>
<comment type="function">
    <text evidence="3">Probably deamidates glutamine residues to glutamate on methyl-accepting chemotaxis receptors (MCPs), playing an important role in chemotaxis.</text>
</comment>
<dbReference type="InterPro" id="IPR038592">
    <property type="entry name" value="CheD-like_sf"/>
</dbReference>
<dbReference type="KEGG" id="pns:A9D12_10040"/>
<dbReference type="GO" id="GO:0050568">
    <property type="term" value="F:protein-glutamine glutaminase activity"/>
    <property type="evidence" value="ECO:0007669"/>
    <property type="project" value="UniProtKB-UniRule"/>
</dbReference>
<dbReference type="Pfam" id="PF03975">
    <property type="entry name" value="CheD"/>
    <property type="match status" value="1"/>
</dbReference>
<sequence length="188" mass="20357">MSPFSSAADGTGVPDMMRMTIVQGEAKASSDPRIEMSTILGSCVATCLFDPVSRVGGMNHFLLAEPPAHVRSQAFDSDYGLFLMELLINEMLGLGASKSRMRARLYGGANLNPDLSPIGTANAVFARQFLERERIPCVFEDLEGVQARRIQFRPASGQVRARLVTADVAPKEKPLGRPQSALGTVELF</sequence>
<organism evidence="4 5">
    <name type="scientific">Erythrobacter neustonensis</name>
    <dbReference type="NCBI Taxonomy" id="1112"/>
    <lineage>
        <taxon>Bacteria</taxon>
        <taxon>Pseudomonadati</taxon>
        <taxon>Pseudomonadota</taxon>
        <taxon>Alphaproteobacteria</taxon>
        <taxon>Sphingomonadales</taxon>
        <taxon>Erythrobacteraceae</taxon>
        <taxon>Erythrobacter/Porphyrobacter group</taxon>
        <taxon>Erythrobacter</taxon>
    </lineage>
</organism>
<evidence type="ECO:0000256" key="3">
    <source>
        <dbReference type="HAMAP-Rule" id="MF_01440"/>
    </source>
</evidence>
<dbReference type="InterPro" id="IPR005659">
    <property type="entry name" value="Chemorcpt_Glu_NH3ase_CheD"/>
</dbReference>
<proteinExistence type="inferred from homology"/>